<keyword evidence="2" id="KW-1185">Reference proteome</keyword>
<organism evidence="1 2">
    <name type="scientific">Kickxella alabastrina</name>
    <dbReference type="NCBI Taxonomy" id="61397"/>
    <lineage>
        <taxon>Eukaryota</taxon>
        <taxon>Fungi</taxon>
        <taxon>Fungi incertae sedis</taxon>
        <taxon>Zoopagomycota</taxon>
        <taxon>Kickxellomycotina</taxon>
        <taxon>Kickxellomycetes</taxon>
        <taxon>Kickxellales</taxon>
        <taxon>Kickxellaceae</taxon>
        <taxon>Kickxella</taxon>
    </lineage>
</organism>
<gene>
    <name evidence="1" type="ORF">LPJ66_000682</name>
</gene>
<proteinExistence type="predicted"/>
<name>A0ACC1IVK1_9FUNG</name>
<evidence type="ECO:0000313" key="2">
    <source>
        <dbReference type="Proteomes" id="UP001150581"/>
    </source>
</evidence>
<dbReference type="Proteomes" id="UP001150581">
    <property type="component" value="Unassembled WGS sequence"/>
</dbReference>
<comment type="caution">
    <text evidence="1">The sequence shown here is derived from an EMBL/GenBank/DDBJ whole genome shotgun (WGS) entry which is preliminary data.</text>
</comment>
<evidence type="ECO:0000313" key="1">
    <source>
        <dbReference type="EMBL" id="KAJ1901597.1"/>
    </source>
</evidence>
<reference evidence="1" key="1">
    <citation type="submission" date="2022-07" db="EMBL/GenBank/DDBJ databases">
        <title>Phylogenomic reconstructions and comparative analyses of Kickxellomycotina fungi.</title>
        <authorList>
            <person name="Reynolds N.K."/>
            <person name="Stajich J.E."/>
            <person name="Barry K."/>
            <person name="Grigoriev I.V."/>
            <person name="Crous P."/>
            <person name="Smith M.E."/>
        </authorList>
    </citation>
    <scope>NUCLEOTIDE SEQUENCE</scope>
    <source>
        <strain evidence="1">Benny 63K</strain>
    </source>
</reference>
<sequence length="436" mass="45921">MTQTKGQQHISDLPPAYSTTDPSVYSDGAAPPAATYPSQSDLKIDQIGPKQLRATQGFPLDRPVFIHTTNISGSTLLVQPDTNINNHNAVIVSVEVASQAGGIRDKCDVLVHMNAHGEYEFHVRSRYAFWSMALVQCRFTVSMPFGAGGVHPGVRTELTNGCVDIVRLGNMRFGYVNVTTTNKPVTLTDVRSRLVQVISTNSCVQATGVISETEISLRTTNANIALVNSQAPQIIVSSTNRTVTLQSVSGQAVHAQTSNSRVVCDNVTAGGEVRLVTTNSTVSTNVVVADSLRIMTSNSGVEGSWRVGSYLGVRTTNGSINADVLFNGDAGSPRAVVELCSSNAPIRAKLPAGLFRGSFDIKTLNANAAVAWKGGSGSGSGGQTVVGMPLHFSVDDKCHKHGTVAAAAAADAVGLGHMQHDFSAKTCNALVELLFV</sequence>
<protein>
    <submittedName>
        <fullName evidence="1">Uncharacterized protein</fullName>
    </submittedName>
</protein>
<dbReference type="EMBL" id="JANBPG010000022">
    <property type="protein sequence ID" value="KAJ1901597.1"/>
    <property type="molecule type" value="Genomic_DNA"/>
</dbReference>
<accession>A0ACC1IVK1</accession>